<evidence type="ECO:0000313" key="2">
    <source>
        <dbReference type="Proteomes" id="UP001562357"/>
    </source>
</evidence>
<sequence>MDHTVAADYLHDCAYGEGMVLIKPAIGHVADASSQSGTWGTWVEQKSVDDQTAKKDSQTRLEMRRHKSRRLDCTTGTTSLCSTLHRSASKTSHGSVSSAVSNDTLVIDNFTIHLGIGWRSISDDGHYQAAARGWARFIENNYGLARVRICLESKGLQSYLVEASNGYFLFAENLRRGRLVSATAEGALRNLQLSPPKFEGPELDFMAKDNKRVDASADSAMVLDS</sequence>
<evidence type="ECO:0000313" key="1">
    <source>
        <dbReference type="EMBL" id="GAB0138798.1"/>
    </source>
</evidence>
<gene>
    <name evidence="1" type="primary">g7020</name>
    <name evidence="1" type="ORF">EsDP_00007020</name>
</gene>
<protein>
    <recommendedName>
        <fullName evidence="3">Polyketide synthase</fullName>
    </recommendedName>
</protein>
<proteinExistence type="predicted"/>
<organism evidence="1 2">
    <name type="scientific">Epichloe bromicola</name>
    <dbReference type="NCBI Taxonomy" id="79588"/>
    <lineage>
        <taxon>Eukaryota</taxon>
        <taxon>Fungi</taxon>
        <taxon>Dikarya</taxon>
        <taxon>Ascomycota</taxon>
        <taxon>Pezizomycotina</taxon>
        <taxon>Sordariomycetes</taxon>
        <taxon>Hypocreomycetidae</taxon>
        <taxon>Hypocreales</taxon>
        <taxon>Clavicipitaceae</taxon>
        <taxon>Epichloe</taxon>
    </lineage>
</organism>
<evidence type="ECO:0008006" key="3">
    <source>
        <dbReference type="Google" id="ProtNLM"/>
    </source>
</evidence>
<accession>A0ABQ0CZE8</accession>
<comment type="caution">
    <text evidence="1">The sequence shown here is derived from an EMBL/GenBank/DDBJ whole genome shotgun (WGS) entry which is preliminary data.</text>
</comment>
<reference evidence="2" key="1">
    <citation type="submission" date="2024-06" db="EMBL/GenBank/DDBJ databases">
        <title>Draft Genome Sequences of Epichloe bromicola Strains Isolated from Elymus ciliaris.</title>
        <authorList>
            <consortium name="Epichloe bromicola genome sequencing consortium"/>
            <person name="Miura A."/>
            <person name="Imano S."/>
            <person name="Ashida A."/>
            <person name="Sato I."/>
            <person name="Chiba S."/>
            <person name="Tanaka A."/>
            <person name="Camagna M."/>
            <person name="Takemoto D."/>
        </authorList>
    </citation>
    <scope>NUCLEOTIDE SEQUENCE [LARGE SCALE GENOMIC DNA]</scope>
    <source>
        <strain evidence="2">DP</strain>
    </source>
</reference>
<name>A0ABQ0CZE8_9HYPO</name>
<dbReference type="Proteomes" id="UP001562357">
    <property type="component" value="Unassembled WGS sequence"/>
</dbReference>
<dbReference type="EMBL" id="BAAFGZ010000492">
    <property type="protein sequence ID" value="GAB0138798.1"/>
    <property type="molecule type" value="Genomic_DNA"/>
</dbReference>
<keyword evidence="2" id="KW-1185">Reference proteome</keyword>